<feature type="region of interest" description="Disordered" evidence="1">
    <location>
        <begin position="186"/>
        <end position="207"/>
    </location>
</feature>
<accession>A0A2Z6MZU4</accession>
<organism evidence="2 3">
    <name type="scientific">Trifolium subterraneum</name>
    <name type="common">Subterranean clover</name>
    <dbReference type="NCBI Taxonomy" id="3900"/>
    <lineage>
        <taxon>Eukaryota</taxon>
        <taxon>Viridiplantae</taxon>
        <taxon>Streptophyta</taxon>
        <taxon>Embryophyta</taxon>
        <taxon>Tracheophyta</taxon>
        <taxon>Spermatophyta</taxon>
        <taxon>Magnoliopsida</taxon>
        <taxon>eudicotyledons</taxon>
        <taxon>Gunneridae</taxon>
        <taxon>Pentapetalae</taxon>
        <taxon>rosids</taxon>
        <taxon>fabids</taxon>
        <taxon>Fabales</taxon>
        <taxon>Fabaceae</taxon>
        <taxon>Papilionoideae</taxon>
        <taxon>50 kb inversion clade</taxon>
        <taxon>NPAAA clade</taxon>
        <taxon>Hologalegina</taxon>
        <taxon>IRL clade</taxon>
        <taxon>Trifolieae</taxon>
        <taxon>Trifolium</taxon>
    </lineage>
</organism>
<dbReference type="Proteomes" id="UP000242715">
    <property type="component" value="Unassembled WGS sequence"/>
</dbReference>
<keyword evidence="3" id="KW-1185">Reference proteome</keyword>
<dbReference type="EMBL" id="DF973246">
    <property type="protein sequence ID" value="GAU22397.1"/>
    <property type="molecule type" value="Genomic_DNA"/>
</dbReference>
<dbReference type="AlphaFoldDB" id="A0A2Z6MZU4"/>
<feature type="region of interest" description="Disordered" evidence="1">
    <location>
        <begin position="1"/>
        <end position="29"/>
    </location>
</feature>
<feature type="compositionally biased region" description="Acidic residues" evidence="1">
    <location>
        <begin position="10"/>
        <end position="22"/>
    </location>
</feature>
<feature type="region of interest" description="Disordered" evidence="1">
    <location>
        <begin position="125"/>
        <end position="148"/>
    </location>
</feature>
<reference evidence="3" key="1">
    <citation type="journal article" date="2017" name="Front. Plant Sci.">
        <title>Climate Clever Clovers: New Paradigm to Reduce the Environmental Footprint of Ruminants by Breeding Low Methanogenic Forages Utilizing Haplotype Variation.</title>
        <authorList>
            <person name="Kaur P."/>
            <person name="Appels R."/>
            <person name="Bayer P.E."/>
            <person name="Keeble-Gagnere G."/>
            <person name="Wang J."/>
            <person name="Hirakawa H."/>
            <person name="Shirasawa K."/>
            <person name="Vercoe P."/>
            <person name="Stefanova K."/>
            <person name="Durmic Z."/>
            <person name="Nichols P."/>
            <person name="Revell C."/>
            <person name="Isobe S.N."/>
            <person name="Edwards D."/>
            <person name="Erskine W."/>
        </authorList>
    </citation>
    <scope>NUCLEOTIDE SEQUENCE [LARGE SCALE GENOMIC DNA]</scope>
    <source>
        <strain evidence="3">cv. Daliak</strain>
    </source>
</reference>
<gene>
    <name evidence="2" type="ORF">TSUD_98020</name>
</gene>
<dbReference type="OrthoDB" id="1429668at2759"/>
<protein>
    <recommendedName>
        <fullName evidence="4">DUF4283 domain-containing protein</fullName>
    </recommendedName>
</protein>
<name>A0A2Z6MZU4_TRISU</name>
<evidence type="ECO:0000313" key="3">
    <source>
        <dbReference type="Proteomes" id="UP000242715"/>
    </source>
</evidence>
<sequence length="207" mass="23426">MMLGRREGVEMEEGSDAEEIEGEGEKEGSMKVEEKMVGNYACPEFVFSKLEEKRIYKPWRRGVIVKLLGRRIGYKALETRLKQMWVRKGVISIIDLRIAHGTHSAGGETEGPWRVVQKQRRSMKNGAGKSFPAVEEKENNSPVTINANSIPNNDIPKVLGSRFATLSDDNISINQEDVERDSAMMNNYGEGENMGESYQNPHEEQFM</sequence>
<evidence type="ECO:0000256" key="1">
    <source>
        <dbReference type="SAM" id="MobiDB-lite"/>
    </source>
</evidence>
<proteinExistence type="predicted"/>
<evidence type="ECO:0008006" key="4">
    <source>
        <dbReference type="Google" id="ProtNLM"/>
    </source>
</evidence>
<evidence type="ECO:0000313" key="2">
    <source>
        <dbReference type="EMBL" id="GAU22397.1"/>
    </source>
</evidence>